<organism evidence="1 2">
    <name type="scientific">Sphingomonas ginsenosidivorax</name>
    <dbReference type="NCBI Taxonomy" id="862135"/>
    <lineage>
        <taxon>Bacteria</taxon>
        <taxon>Pseudomonadati</taxon>
        <taxon>Pseudomonadota</taxon>
        <taxon>Alphaproteobacteria</taxon>
        <taxon>Sphingomonadales</taxon>
        <taxon>Sphingomonadaceae</taxon>
        <taxon>Sphingomonas</taxon>
    </lineage>
</organism>
<reference evidence="1 2" key="1">
    <citation type="journal article" date="2013" name="Antonie Van Leeuwenhoek">
        <title>Sphingomonas ginsenosidivorax sp. nov., with the ability to transform ginsenosides.</title>
        <authorList>
            <person name="Jin X.F."/>
            <person name="Kim J.K."/>
            <person name="Liu Q.M."/>
            <person name="Kang M.S."/>
            <person name="He D."/>
            <person name="Jin F.X."/>
            <person name="Kim S.C."/>
            <person name="Im W.T."/>
        </authorList>
    </citation>
    <scope>NUCLEOTIDE SEQUENCE [LARGE SCALE GENOMIC DNA]</scope>
    <source>
        <strain evidence="1 2">KHI67</strain>
    </source>
</reference>
<dbReference type="AlphaFoldDB" id="A0A5C6UB19"/>
<keyword evidence="1" id="KW-0067">ATP-binding</keyword>
<evidence type="ECO:0000313" key="1">
    <source>
        <dbReference type="EMBL" id="TXC69942.1"/>
    </source>
</evidence>
<comment type="caution">
    <text evidence="1">The sequence shown here is derived from an EMBL/GenBank/DDBJ whole genome shotgun (WGS) entry which is preliminary data.</text>
</comment>
<sequence length="1110" mass="118546">MKTLSEIVTIERRFARSARIDRDLAGTPPLVGYVLQASVTKSLTAMACSQIESGQGAFTWTGPYGGGKSCAALLLANLVAGKGDNRDIAREIAGDEVAGLFDEAFPQRLGRWDVLAVTGSRIGLREAIATAAQASLDWSDTRTSEAMVSDQALIDAVMAPKGRGRRAGGTLIILDELGKMLEFAALHGGDVHLLQDLAEAAARSDGRLVVLGILHQSFEQYAARADRDARREWAKVQGRFQDLPFLAGPDETVTLLGRAIECAKRPAAAGAAAKAVAAEVAGRRPVDAKALASALAATWPLNPITALLLGPVSRQRFAQNERSVFGFLSSSEPAGFQEHLSGTPAAGGRTYDPDRLWDYLATNFGMALAGGQDGGRFSLAFEAIERAGAKGGPLHVSLTKAAAIIEFFRNGSGVAVSNEFLALAVPSSDRDEVDAAIANLLSWAILMPQPRLGGYALFAGSDFDLDEAIGLVTAQPSPSELNAIPARVGLSAVAAKRHYLRTGTLRTFDIVLDIATRAEKPQDAANRLSQVERRGSGMLVLVVNDGAFDRPEIDVRCKLMADAFRKTGTVAAVGAAPSRHDLLAPASELIALERVMRDNLRLEGDRIARRETGARHAATTENLLRRLDAALNEATWRLSTEGDDAVREPLAVLASTLADKAFRKAPVLHSELLQRNKPSSSAMAAVRNLMHAMVDRPGTADLGYTGYPAEMGLYMTVLRPFGLHREVDGATDFQAPLPDGAGATLAAAWSVIEDAPDTTLDQVYTTWSVAPFGMKAGVMPLLAMANLMSRRDRVAVYVDGVFQTDFDDVLADKLLQRPEAIRLRRIDRSVQEAAYLSGLANAFELAPDAPALSVAQTLYRRFEDLTAYAQRTKSIPAECVAVRDAVLRANDPEDVLFERIPEALGGRLSAEAVLEALASSEGVYGDLLNGLRVALARGLGVDAETFGGVAERAENLRELTNDFAFEAFAMRTGAFGSGEGDIEGLASLLLHRPPHSWSDRDADQALLELGKLCRRFRETEALAIVRDRTPTAEAMALIVGLDATVPPVVRSFILTEAEKAQATSLADELIATLNRGDRLASVQLAALARAVAGIAIEDGTMQNQVRAQAA</sequence>
<gene>
    <name evidence="1" type="ORF">FSB78_02475</name>
</gene>
<keyword evidence="1" id="KW-0547">Nucleotide-binding</keyword>
<dbReference type="SUPFAM" id="SSF52540">
    <property type="entry name" value="P-loop containing nucleoside triphosphate hydrolases"/>
    <property type="match status" value="1"/>
</dbReference>
<protein>
    <submittedName>
        <fullName evidence="1">ATP-binding protein</fullName>
    </submittedName>
</protein>
<evidence type="ECO:0000313" key="2">
    <source>
        <dbReference type="Proteomes" id="UP000321250"/>
    </source>
</evidence>
<keyword evidence="2" id="KW-1185">Reference proteome</keyword>
<accession>A0A5C6UB19</accession>
<dbReference type="Proteomes" id="UP000321250">
    <property type="component" value="Unassembled WGS sequence"/>
</dbReference>
<proteinExistence type="predicted"/>
<dbReference type="GO" id="GO:0005524">
    <property type="term" value="F:ATP binding"/>
    <property type="evidence" value="ECO:0007669"/>
    <property type="project" value="UniProtKB-KW"/>
</dbReference>
<dbReference type="EMBL" id="VOQR01000001">
    <property type="protein sequence ID" value="TXC69942.1"/>
    <property type="molecule type" value="Genomic_DNA"/>
</dbReference>
<name>A0A5C6UB19_9SPHN</name>
<dbReference type="OrthoDB" id="856045at2"/>
<dbReference type="RefSeq" id="WP_147079656.1">
    <property type="nucleotide sequence ID" value="NZ_VOQR01000001.1"/>
</dbReference>
<dbReference type="InterPro" id="IPR027417">
    <property type="entry name" value="P-loop_NTPase"/>
</dbReference>